<evidence type="ECO:0000313" key="2">
    <source>
        <dbReference type="Proteomes" id="UP000029839"/>
    </source>
</evidence>
<dbReference type="InterPro" id="IPR029069">
    <property type="entry name" value="HotDog_dom_sf"/>
</dbReference>
<proteinExistence type="predicted"/>
<dbReference type="Gene3D" id="3.10.129.10">
    <property type="entry name" value="Hotdog Thioesterase"/>
    <property type="match status" value="1"/>
</dbReference>
<evidence type="ECO:0000313" key="1">
    <source>
        <dbReference type="EMBL" id="KGM09867.1"/>
    </source>
</evidence>
<reference evidence="1 2" key="2">
    <citation type="journal article" date="2015" name="Stand. Genomic Sci.">
        <title>Draft genome sequence of Cellulomonas carbonis T26(T) and comparative analysis of six Cellulomonas genomes.</title>
        <authorList>
            <person name="Zhuang W."/>
            <person name="Zhang S."/>
            <person name="Xia X."/>
            <person name="Wang G."/>
        </authorList>
    </citation>
    <scope>NUCLEOTIDE SEQUENCE [LARGE SCALE GENOMIC DNA]</scope>
    <source>
        <strain evidence="1 2">T26</strain>
    </source>
</reference>
<keyword evidence="2" id="KW-1185">Reference proteome</keyword>
<sequence length="174" mass="19154">MSRQIQLAIATTFPRRPVPGLGLLDASVTRTRVRPGDLDLYLHVNNGVYLQMMDVARSNLIADLGAVPLLRRQGWYPVVAASTMTYRRSMRLGDPVEITTRVVGWDPRVVYVEQVFRCRDQPAARGLVAGRFLSRSGGRVPAPDVVELLGGPVTSPALPEDVATWARALDVAHR</sequence>
<organism evidence="1 2">
    <name type="scientific">Cellulomonas carbonis T26</name>
    <dbReference type="NCBI Taxonomy" id="947969"/>
    <lineage>
        <taxon>Bacteria</taxon>
        <taxon>Bacillati</taxon>
        <taxon>Actinomycetota</taxon>
        <taxon>Actinomycetes</taxon>
        <taxon>Micrococcales</taxon>
        <taxon>Cellulomonadaceae</taxon>
        <taxon>Cellulomonas</taxon>
    </lineage>
</organism>
<dbReference type="PANTHER" id="PTHR12475:SF4">
    <property type="entry name" value="PROTEIN THEM6"/>
    <property type="match status" value="1"/>
</dbReference>
<dbReference type="EMBL" id="AXCY01000073">
    <property type="protein sequence ID" value="KGM09867.1"/>
    <property type="molecule type" value="Genomic_DNA"/>
</dbReference>
<dbReference type="PANTHER" id="PTHR12475">
    <property type="match status" value="1"/>
</dbReference>
<dbReference type="Pfam" id="PF13279">
    <property type="entry name" value="4HBT_2"/>
    <property type="match status" value="1"/>
</dbReference>
<name>A0A0A0BQD3_9CELL</name>
<accession>A0A0A0BQD3</accession>
<dbReference type="Proteomes" id="UP000029839">
    <property type="component" value="Unassembled WGS sequence"/>
</dbReference>
<comment type="caution">
    <text evidence="1">The sequence shown here is derived from an EMBL/GenBank/DDBJ whole genome shotgun (WGS) entry which is preliminary data.</text>
</comment>
<dbReference type="SUPFAM" id="SSF54637">
    <property type="entry name" value="Thioesterase/thiol ester dehydrase-isomerase"/>
    <property type="match status" value="1"/>
</dbReference>
<dbReference type="CDD" id="cd00586">
    <property type="entry name" value="4HBT"/>
    <property type="match status" value="1"/>
</dbReference>
<gene>
    <name evidence="1" type="ORF">N868_18325</name>
</gene>
<dbReference type="AlphaFoldDB" id="A0A0A0BQD3"/>
<dbReference type="OrthoDB" id="3727779at2"/>
<dbReference type="InterPro" id="IPR051490">
    <property type="entry name" value="THEM6_lcsJ_thioesterase"/>
</dbReference>
<dbReference type="RefSeq" id="WP_043607936.1">
    <property type="nucleotide sequence ID" value="NZ_AXCY01000073.1"/>
</dbReference>
<protein>
    <submittedName>
        <fullName evidence="1">Thioesterase</fullName>
    </submittedName>
</protein>
<reference evidence="1 2" key="1">
    <citation type="submission" date="2013-08" db="EMBL/GenBank/DDBJ databases">
        <title>Genome sequencing of Cellulomonas carbonis T26.</title>
        <authorList>
            <person name="Chen F."/>
            <person name="Li Y."/>
            <person name="Wang G."/>
        </authorList>
    </citation>
    <scope>NUCLEOTIDE SEQUENCE [LARGE SCALE GENOMIC DNA]</scope>
    <source>
        <strain evidence="1 2">T26</strain>
    </source>
</reference>